<name>A0AAV1T4M9_9STRA</name>
<feature type="compositionally biased region" description="Basic and acidic residues" evidence="1">
    <location>
        <begin position="45"/>
        <end position="59"/>
    </location>
</feature>
<comment type="caution">
    <text evidence="2">The sequence shown here is derived from an EMBL/GenBank/DDBJ whole genome shotgun (WGS) entry which is preliminary data.</text>
</comment>
<evidence type="ECO:0000313" key="2">
    <source>
        <dbReference type="EMBL" id="CAK7898619.1"/>
    </source>
</evidence>
<accession>A0AAV1T4M9</accession>
<reference evidence="2" key="1">
    <citation type="submission" date="2024-01" db="EMBL/GenBank/DDBJ databases">
        <authorList>
            <person name="Webb A."/>
        </authorList>
    </citation>
    <scope>NUCLEOTIDE SEQUENCE</scope>
    <source>
        <strain evidence="2">Pm1</strain>
    </source>
</reference>
<dbReference type="EMBL" id="CAKLBY020000016">
    <property type="protein sequence ID" value="CAK7898619.1"/>
    <property type="molecule type" value="Genomic_DNA"/>
</dbReference>
<evidence type="ECO:0000256" key="1">
    <source>
        <dbReference type="SAM" id="MobiDB-lite"/>
    </source>
</evidence>
<dbReference type="AlphaFoldDB" id="A0AAV1T4M9"/>
<gene>
    <name evidence="2" type="ORF">PM001_LOCUS1692</name>
</gene>
<feature type="region of interest" description="Disordered" evidence="1">
    <location>
        <begin position="10"/>
        <end position="163"/>
    </location>
</feature>
<proteinExistence type="predicted"/>
<organism evidence="2 3">
    <name type="scientific">Peronospora matthiolae</name>
    <dbReference type="NCBI Taxonomy" id="2874970"/>
    <lineage>
        <taxon>Eukaryota</taxon>
        <taxon>Sar</taxon>
        <taxon>Stramenopiles</taxon>
        <taxon>Oomycota</taxon>
        <taxon>Peronosporomycetes</taxon>
        <taxon>Peronosporales</taxon>
        <taxon>Peronosporaceae</taxon>
        <taxon>Peronospora</taxon>
    </lineage>
</organism>
<evidence type="ECO:0000313" key="3">
    <source>
        <dbReference type="Proteomes" id="UP001162060"/>
    </source>
</evidence>
<sequence>MVYWKFRAINPEPGLCSPSRPIRGSADPVTGELPPHDSVPPDQEVGDRRPQEPEGHSPREGSLPSRGGADQRTVLSEGDNARPSSASSATLGDTAVPESVSTDSMPVPCQPSPKAKQGLKTEPVPTQPSLNSKPEASSPSIPGDPSLNTTTRDGSPDGSPLVFRPQGIYVALLEARQMAINDPPRD</sequence>
<feature type="compositionally biased region" description="Polar residues" evidence="1">
    <location>
        <begin position="127"/>
        <end position="153"/>
    </location>
</feature>
<protein>
    <submittedName>
        <fullName evidence="2">Uncharacterized protein</fullName>
    </submittedName>
</protein>
<dbReference type="Proteomes" id="UP001162060">
    <property type="component" value="Unassembled WGS sequence"/>
</dbReference>
<feature type="compositionally biased region" description="Polar residues" evidence="1">
    <location>
        <begin position="82"/>
        <end position="91"/>
    </location>
</feature>